<comment type="subunit">
    <text evidence="5 14 15">Homodimer.</text>
</comment>
<feature type="binding site" evidence="14">
    <location>
        <position position="140"/>
    </location>
    <ligand>
        <name>substrate</name>
    </ligand>
</feature>
<evidence type="ECO:0000256" key="10">
    <source>
        <dbReference type="ARBA" id="ARBA00023002"/>
    </source>
</evidence>
<dbReference type="InterPro" id="IPR019818">
    <property type="entry name" value="IsoCit/isopropylmalate_DH_CS"/>
</dbReference>
<dbReference type="EC" id="1.1.1.85" evidence="14"/>
<dbReference type="InterPro" id="IPR004429">
    <property type="entry name" value="Isopropylmalate_DH"/>
</dbReference>
<evidence type="ECO:0000313" key="17">
    <source>
        <dbReference type="EMBL" id="SMF49020.1"/>
    </source>
</evidence>
<feature type="binding site" evidence="14">
    <location>
        <position position="229"/>
    </location>
    <ligand>
        <name>Mg(2+)</name>
        <dbReference type="ChEBI" id="CHEBI:18420"/>
    </ligand>
</feature>
<comment type="catalytic activity">
    <reaction evidence="1 14 15">
        <text>(2R,3S)-3-isopropylmalate + NAD(+) = 4-methyl-2-oxopentanoate + CO2 + NADH</text>
        <dbReference type="Rhea" id="RHEA:32271"/>
        <dbReference type="ChEBI" id="CHEBI:16526"/>
        <dbReference type="ChEBI" id="CHEBI:17865"/>
        <dbReference type="ChEBI" id="CHEBI:35121"/>
        <dbReference type="ChEBI" id="CHEBI:57540"/>
        <dbReference type="ChEBI" id="CHEBI:57945"/>
        <dbReference type="EC" id="1.1.1.85"/>
    </reaction>
</comment>
<feature type="binding site" evidence="14">
    <location>
        <position position="229"/>
    </location>
    <ligand>
        <name>substrate</name>
    </ligand>
</feature>
<dbReference type="GO" id="GO:0009098">
    <property type="term" value="P:L-leucine biosynthetic process"/>
    <property type="evidence" value="ECO:0007669"/>
    <property type="project" value="UniProtKB-UniRule"/>
</dbReference>
<evidence type="ECO:0000256" key="7">
    <source>
        <dbReference type="ARBA" id="ARBA00022605"/>
    </source>
</evidence>
<dbReference type="GO" id="GO:0005829">
    <property type="term" value="C:cytosol"/>
    <property type="evidence" value="ECO:0007669"/>
    <property type="project" value="TreeGrafter"/>
</dbReference>
<feature type="binding site" evidence="14">
    <location>
        <position position="111"/>
    </location>
    <ligand>
        <name>substrate</name>
    </ligand>
</feature>
<feature type="binding site" evidence="14">
    <location>
        <begin position="80"/>
        <end position="93"/>
    </location>
    <ligand>
        <name>NAD(+)</name>
        <dbReference type="ChEBI" id="CHEBI:57540"/>
    </ligand>
</feature>
<proteinExistence type="inferred from homology"/>
<evidence type="ECO:0000256" key="2">
    <source>
        <dbReference type="ARBA" id="ARBA00001936"/>
    </source>
</evidence>
<evidence type="ECO:0000256" key="4">
    <source>
        <dbReference type="ARBA" id="ARBA00008319"/>
    </source>
</evidence>
<evidence type="ECO:0000256" key="15">
    <source>
        <dbReference type="RuleBase" id="RU004445"/>
    </source>
</evidence>
<evidence type="ECO:0000256" key="1">
    <source>
        <dbReference type="ARBA" id="ARBA00000624"/>
    </source>
</evidence>
<feature type="binding site" evidence="14">
    <location>
        <position position="253"/>
    </location>
    <ligand>
        <name>Mg(2+)</name>
        <dbReference type="ChEBI" id="CHEBI:18420"/>
    </ligand>
</feature>
<dbReference type="PANTHER" id="PTHR42979:SF1">
    <property type="entry name" value="3-ISOPROPYLMALATE DEHYDROGENASE"/>
    <property type="match status" value="1"/>
</dbReference>
<feature type="site" description="Important for catalysis" evidence="14">
    <location>
        <position position="197"/>
    </location>
</feature>
<dbReference type="SUPFAM" id="SSF53659">
    <property type="entry name" value="Isocitrate/Isopropylmalate dehydrogenase-like"/>
    <property type="match status" value="1"/>
</dbReference>
<dbReference type="GO" id="GO:0003862">
    <property type="term" value="F:3-isopropylmalate dehydrogenase activity"/>
    <property type="evidence" value="ECO:0007669"/>
    <property type="project" value="UniProtKB-UniRule"/>
</dbReference>
<dbReference type="NCBIfam" id="TIGR00169">
    <property type="entry name" value="leuB"/>
    <property type="match status" value="1"/>
</dbReference>
<feature type="domain" description="Isopropylmalate dehydrogenase-like" evidence="16">
    <location>
        <begin position="8"/>
        <end position="358"/>
    </location>
</feature>
<evidence type="ECO:0000256" key="14">
    <source>
        <dbReference type="HAMAP-Rule" id="MF_01033"/>
    </source>
</evidence>
<evidence type="ECO:0000256" key="3">
    <source>
        <dbReference type="ARBA" id="ARBA00004762"/>
    </source>
</evidence>
<keyword evidence="9 14" id="KW-0460">Magnesium</keyword>
<evidence type="ECO:0000259" key="16">
    <source>
        <dbReference type="SMART" id="SM01329"/>
    </source>
</evidence>
<evidence type="ECO:0000256" key="11">
    <source>
        <dbReference type="ARBA" id="ARBA00023027"/>
    </source>
</evidence>
<comment type="pathway">
    <text evidence="3 14 15">Amino-acid biosynthesis; L-leucine biosynthesis; L-leucine from 3-methyl-2-oxobutanoate: step 3/4.</text>
</comment>
<dbReference type="InterPro" id="IPR024084">
    <property type="entry name" value="IsoPropMal-DH-like_dom"/>
</dbReference>
<organism evidence="17 18">
    <name type="scientific">Pseudobacteriovorax antillogorgiicola</name>
    <dbReference type="NCBI Taxonomy" id="1513793"/>
    <lineage>
        <taxon>Bacteria</taxon>
        <taxon>Pseudomonadati</taxon>
        <taxon>Bdellovibrionota</taxon>
        <taxon>Oligoflexia</taxon>
        <taxon>Oligoflexales</taxon>
        <taxon>Pseudobacteriovoracaceae</taxon>
        <taxon>Pseudobacteriovorax</taxon>
    </lineage>
</organism>
<dbReference type="OrthoDB" id="5289857at2"/>
<comment type="similarity">
    <text evidence="4 14">Belongs to the isocitrate and isopropylmalate dehydrogenases family. LeuB type 1 subfamily.</text>
</comment>
<evidence type="ECO:0000256" key="5">
    <source>
        <dbReference type="ARBA" id="ARBA00011738"/>
    </source>
</evidence>
<comment type="cofactor">
    <cofactor evidence="14 15">
        <name>Mg(2+)</name>
        <dbReference type="ChEBI" id="CHEBI:18420"/>
    </cofactor>
    <cofactor evidence="14 15">
        <name>Mn(2+)</name>
        <dbReference type="ChEBI" id="CHEBI:29035"/>
    </cofactor>
    <text evidence="14 15">Binds 1 Mg(2+) or Mn(2+) ion per subunit.</text>
</comment>
<comment type="subcellular location">
    <subcellularLocation>
        <location evidence="14">Cytoplasm</location>
    </subcellularLocation>
</comment>
<evidence type="ECO:0000256" key="8">
    <source>
        <dbReference type="ARBA" id="ARBA00022723"/>
    </source>
</evidence>
<keyword evidence="13 14" id="KW-0100">Branched-chain amino acid biosynthesis</keyword>
<gene>
    <name evidence="14" type="primary">leuB</name>
    <name evidence="17" type="ORF">SAMN06296036_11532</name>
</gene>
<feature type="binding site" evidence="14">
    <location>
        <position position="101"/>
    </location>
    <ligand>
        <name>substrate</name>
    </ligand>
</feature>
<keyword evidence="14" id="KW-0963">Cytoplasm</keyword>
<keyword evidence="7 14" id="KW-0028">Amino-acid biosynthesis</keyword>
<feature type="binding site" evidence="14">
    <location>
        <begin position="287"/>
        <end position="299"/>
    </location>
    <ligand>
        <name>NAD(+)</name>
        <dbReference type="ChEBI" id="CHEBI:57540"/>
    </ligand>
</feature>
<keyword evidence="10 14" id="KW-0560">Oxidoreductase</keyword>
<sequence>MRVKDKFNIAVLPGDGIGPEVMVIALKILDLVTEFWDLTINYQVAAVGGDAIDQLGKPLPEETLALCKQSDAILFGSVGGPKWSHLPSGQQPERGSLLPLRKTFDLFCNLRPSPLFPELASFSPLHPAIASKGFDILTVRELTGGVYFGKPSLRQGHGPDEYGLDTMVYSRKEIERIARLAFDFANIRRGKVTSIDKANVLMSMILWREVVEEVSRDYSGVEVEHLYVDNAVMQLMKRPQDFDVLLCPNLFGDIVSDQCAMLTGSLGLLPSASINSSKFGLYEPAGGSAPDIAGLGIANPIAQVLSLAMMFQYSFERRDIADGIRNAIQKTLRDGVYTKDLVSKSESYATTEQVGEHILSYLRNVWAKEVHHGANTL</sequence>
<protein>
    <recommendedName>
        <fullName evidence="14">3-isopropylmalate dehydrogenase</fullName>
        <ecNumber evidence="14">1.1.1.85</ecNumber>
    </recommendedName>
    <alternativeName>
        <fullName evidence="14">3-IPM-DH</fullName>
    </alternativeName>
    <alternativeName>
        <fullName evidence="14">Beta-IPM dehydrogenase</fullName>
        <shortName evidence="14">IMDH</shortName>
    </alternativeName>
</protein>
<dbReference type="GO" id="GO:0051287">
    <property type="term" value="F:NAD binding"/>
    <property type="evidence" value="ECO:0007669"/>
    <property type="project" value="InterPro"/>
</dbReference>
<feature type="binding site" evidence="14">
    <location>
        <position position="257"/>
    </location>
    <ligand>
        <name>Mg(2+)</name>
        <dbReference type="ChEBI" id="CHEBI:18420"/>
    </ligand>
</feature>
<keyword evidence="6 14" id="KW-0432">Leucine biosynthesis</keyword>
<evidence type="ECO:0000256" key="13">
    <source>
        <dbReference type="ARBA" id="ARBA00023304"/>
    </source>
</evidence>
<dbReference type="GO" id="GO:0000287">
    <property type="term" value="F:magnesium ion binding"/>
    <property type="evidence" value="ECO:0007669"/>
    <property type="project" value="InterPro"/>
</dbReference>
<keyword evidence="18" id="KW-1185">Reference proteome</keyword>
<evidence type="ECO:0000256" key="6">
    <source>
        <dbReference type="ARBA" id="ARBA00022430"/>
    </source>
</evidence>
<keyword evidence="11 14" id="KW-0520">NAD</keyword>
<dbReference type="RefSeq" id="WP_132319658.1">
    <property type="nucleotide sequence ID" value="NZ_FWZT01000015.1"/>
</dbReference>
<dbReference type="STRING" id="1513793.SAMN06296036_11532"/>
<keyword evidence="12 14" id="KW-0464">Manganese</keyword>
<accession>A0A1Y6C7H0</accession>
<dbReference type="Proteomes" id="UP000192907">
    <property type="component" value="Unassembled WGS sequence"/>
</dbReference>
<dbReference type="HAMAP" id="MF_01033">
    <property type="entry name" value="LeuB_type1"/>
    <property type="match status" value="1"/>
</dbReference>
<comment type="function">
    <text evidence="14 15">Catalyzes the oxidation of 3-carboxy-2-hydroxy-4-methylpentanoate (3-isopropylmalate) to 3-carboxy-4-methyl-2-oxopentanoate. The product decarboxylates to 4-methyl-2 oxopentanoate.</text>
</comment>
<evidence type="ECO:0000256" key="12">
    <source>
        <dbReference type="ARBA" id="ARBA00023211"/>
    </source>
</evidence>
<feature type="site" description="Important for catalysis" evidence="14">
    <location>
        <position position="147"/>
    </location>
</feature>
<dbReference type="FunFam" id="3.40.718.10:FF:000006">
    <property type="entry name" value="3-isopropylmalate dehydrogenase"/>
    <property type="match status" value="1"/>
</dbReference>
<comment type="cofactor">
    <cofactor evidence="2">
        <name>Mn(2+)</name>
        <dbReference type="ChEBI" id="CHEBI:29035"/>
    </cofactor>
</comment>
<name>A0A1Y6C7H0_9BACT</name>
<dbReference type="UniPathway" id="UPA00048">
    <property type="reaction ID" value="UER00072"/>
</dbReference>
<dbReference type="AlphaFoldDB" id="A0A1Y6C7H0"/>
<dbReference type="EMBL" id="FWZT01000015">
    <property type="protein sequence ID" value="SMF49020.1"/>
    <property type="molecule type" value="Genomic_DNA"/>
</dbReference>
<dbReference type="PROSITE" id="PS00470">
    <property type="entry name" value="IDH_IMDH"/>
    <property type="match status" value="1"/>
</dbReference>
<dbReference type="Gene3D" id="3.40.718.10">
    <property type="entry name" value="Isopropylmalate Dehydrogenase"/>
    <property type="match status" value="1"/>
</dbReference>
<keyword evidence="8 14" id="KW-0479">Metal-binding</keyword>
<dbReference type="PANTHER" id="PTHR42979">
    <property type="entry name" value="3-ISOPROPYLMALATE DEHYDROGENASE"/>
    <property type="match status" value="1"/>
</dbReference>
<reference evidence="18" key="1">
    <citation type="submission" date="2017-04" db="EMBL/GenBank/DDBJ databases">
        <authorList>
            <person name="Varghese N."/>
            <person name="Submissions S."/>
        </authorList>
    </citation>
    <scope>NUCLEOTIDE SEQUENCE [LARGE SCALE GENOMIC DNA]</scope>
    <source>
        <strain evidence="18">RKEM611</strain>
    </source>
</reference>
<dbReference type="Pfam" id="PF00180">
    <property type="entry name" value="Iso_dh"/>
    <property type="match status" value="1"/>
</dbReference>
<dbReference type="SMART" id="SM01329">
    <property type="entry name" value="Iso_dh"/>
    <property type="match status" value="1"/>
</dbReference>
<evidence type="ECO:0000256" key="9">
    <source>
        <dbReference type="ARBA" id="ARBA00022842"/>
    </source>
</evidence>
<evidence type="ECO:0000313" key="18">
    <source>
        <dbReference type="Proteomes" id="UP000192907"/>
    </source>
</evidence>